<protein>
    <recommendedName>
        <fullName evidence="1">DUF4347 domain-containing protein</fullName>
    </recommendedName>
</protein>
<evidence type="ECO:0000259" key="1">
    <source>
        <dbReference type="Pfam" id="PF14252"/>
    </source>
</evidence>
<accession>X0W3F2</accession>
<reference evidence="2" key="1">
    <citation type="journal article" date="2014" name="Front. Microbiol.">
        <title>High frequency of phylogenetically diverse reductive dehalogenase-homologous genes in deep subseafloor sedimentary metagenomes.</title>
        <authorList>
            <person name="Kawai M."/>
            <person name="Futagami T."/>
            <person name="Toyoda A."/>
            <person name="Takaki Y."/>
            <person name="Nishi S."/>
            <person name="Hori S."/>
            <person name="Arai W."/>
            <person name="Tsubouchi T."/>
            <person name="Morono Y."/>
            <person name="Uchiyama I."/>
            <person name="Ito T."/>
            <person name="Fujiyama A."/>
            <person name="Inagaki F."/>
            <person name="Takami H."/>
        </authorList>
    </citation>
    <scope>NUCLEOTIDE SEQUENCE</scope>
    <source>
        <strain evidence="2">Expedition CK06-06</strain>
    </source>
</reference>
<feature type="non-terminal residue" evidence="2">
    <location>
        <position position="259"/>
    </location>
</feature>
<feature type="domain" description="DUF4347" evidence="1">
    <location>
        <begin position="1"/>
        <end position="72"/>
    </location>
</feature>
<feature type="non-terminal residue" evidence="2">
    <location>
        <position position="1"/>
    </location>
</feature>
<proteinExistence type="predicted"/>
<gene>
    <name evidence="2" type="ORF">S01H1_53591</name>
</gene>
<sequence>SCNVAAESGDGQALLDQLAALTGADVFASNDLTGAHGDWNLEAASAGDADELAAGIDTVLDVEELADYTGTLAAPVIHNGDYVIVYQGVDADGKGVFAQRYDVDGNTLGAEFQVNTSTAGDQKAPVMERHTDGSFVIVWQGVDAGKSGVYGQRYDAAGNTAGAEFLVNTSTAGDQKTPGIEMHTDGSFVVVWEGVDADGDGVYFQRYDATGNTLGGETLVNTSTAGDQNTPGIEMHTDGSFVVVWEGVDADKNGVYGQR</sequence>
<dbReference type="EMBL" id="BARS01034709">
    <property type="protein sequence ID" value="GAG25344.1"/>
    <property type="molecule type" value="Genomic_DNA"/>
</dbReference>
<name>X0W3F2_9ZZZZ</name>
<dbReference type="InterPro" id="IPR025592">
    <property type="entry name" value="DUF4347"/>
</dbReference>
<dbReference type="Pfam" id="PF14252">
    <property type="entry name" value="DUF4347"/>
    <property type="match status" value="1"/>
</dbReference>
<organism evidence="2">
    <name type="scientific">marine sediment metagenome</name>
    <dbReference type="NCBI Taxonomy" id="412755"/>
    <lineage>
        <taxon>unclassified sequences</taxon>
        <taxon>metagenomes</taxon>
        <taxon>ecological metagenomes</taxon>
    </lineage>
</organism>
<evidence type="ECO:0000313" key="2">
    <source>
        <dbReference type="EMBL" id="GAG25344.1"/>
    </source>
</evidence>
<dbReference type="AlphaFoldDB" id="X0W3F2"/>
<comment type="caution">
    <text evidence="2">The sequence shown here is derived from an EMBL/GenBank/DDBJ whole genome shotgun (WGS) entry which is preliminary data.</text>
</comment>